<reference evidence="1 2" key="1">
    <citation type="submission" date="2024-10" db="EMBL/GenBank/DDBJ databases">
        <title>Updated reference genomes for cyclostephanoid diatoms.</title>
        <authorList>
            <person name="Roberts W.R."/>
            <person name="Alverson A.J."/>
        </authorList>
    </citation>
    <scope>NUCLEOTIDE SEQUENCE [LARGE SCALE GENOMIC DNA]</scope>
    <source>
        <strain evidence="1 2">AJA276-08</strain>
    </source>
</reference>
<accession>A0ABD3Q3A6</accession>
<evidence type="ECO:0000313" key="2">
    <source>
        <dbReference type="Proteomes" id="UP001530315"/>
    </source>
</evidence>
<organism evidence="1 2">
    <name type="scientific">Stephanodiscus triporus</name>
    <dbReference type="NCBI Taxonomy" id="2934178"/>
    <lineage>
        <taxon>Eukaryota</taxon>
        <taxon>Sar</taxon>
        <taxon>Stramenopiles</taxon>
        <taxon>Ochrophyta</taxon>
        <taxon>Bacillariophyta</taxon>
        <taxon>Coscinodiscophyceae</taxon>
        <taxon>Thalassiosirophycidae</taxon>
        <taxon>Stephanodiscales</taxon>
        <taxon>Stephanodiscaceae</taxon>
        <taxon>Stephanodiscus</taxon>
    </lineage>
</organism>
<dbReference type="EMBL" id="JALLAZ020000452">
    <property type="protein sequence ID" value="KAL3794802.1"/>
    <property type="molecule type" value="Genomic_DNA"/>
</dbReference>
<gene>
    <name evidence="1" type="ORF">ACHAW5_005223</name>
</gene>
<protein>
    <submittedName>
        <fullName evidence="1">Uncharacterized protein</fullName>
    </submittedName>
</protein>
<evidence type="ECO:0000313" key="1">
    <source>
        <dbReference type="EMBL" id="KAL3794802.1"/>
    </source>
</evidence>
<keyword evidence="2" id="KW-1185">Reference proteome</keyword>
<dbReference type="AlphaFoldDB" id="A0ABD3Q3A6"/>
<dbReference type="Proteomes" id="UP001530315">
    <property type="component" value="Unassembled WGS sequence"/>
</dbReference>
<comment type="caution">
    <text evidence="1">The sequence shown here is derived from an EMBL/GenBank/DDBJ whole genome shotgun (WGS) entry which is preliminary data.</text>
</comment>
<name>A0ABD3Q3A6_9STRA</name>
<proteinExistence type="predicted"/>
<sequence length="733" mass="78576">MLCEDPGCHLLAIVIVNLTFGDEGLNRDLLTMGRRRRGGGGEEEEEVQLVDCLGYALLLSSLTAEQLAAIGPIPLTSPDGVPHSPRGLISLLFSLLEGKLNIRYRDIGGGGGLGGKTRTAAAATTTAQDDDDGGRATMSPLFFGGGDDYDRPFPETARWCLGALKNLSRPGKLAPSALVVGDSERRIIVAGSSSSGCDDEEEELSGTLERNGDTSAIAAIAMLDAGIMPVLLRVLMSGGGGGGGAPSSSSARYLPNSPFDQALYALMHVTSVPQVRRAMREDYGGWCVGVLTNIVVRGKESMGDMLLRSKDDEEADNLRRLSLQCLKARIALSYLVLSSETHPYGEDCGNATTLAVHEVHSLVELLSHCLQGRGKDGAGGYSAATFTLKGVLYGIKCILSERKNREVFASSTGYNARRLNALLLKAVARFALLDEKRDTMDAEAAEHAVVSIYHMSLYGLDEELIEFACPFGRAAFLPAAFGSGAKLDGKEMLAKVLISYLAKGGISARGRHSANQILLRADYLKFAGTVADLTYAGKQFPSKSDFDFDAKSLAAIMNVPGNEMRRKGAKPTQYIFDRAISRRKKSAGGSWAFSYGESRADTKIFSSALEAAEELALNIPSAQCPSELDIISLASDIAYYADGVDMFYGHTWKWNDGRGDLIERIYSAAETEAHVVNGAESSVHYSLPRKMSHIIQSCEGIFGRLKSHLDENEPFTIFGLRCSAPGCGRGSVL</sequence>